<dbReference type="SUPFAM" id="SSF53850">
    <property type="entry name" value="Periplasmic binding protein-like II"/>
    <property type="match status" value="1"/>
</dbReference>
<dbReference type="InterPro" id="IPR006059">
    <property type="entry name" value="SBP"/>
</dbReference>
<dbReference type="Proteomes" id="UP000193944">
    <property type="component" value="Unassembled WGS sequence"/>
</dbReference>
<reference evidence="1 2" key="1">
    <citation type="submission" date="2016-08" db="EMBL/GenBank/DDBJ databases">
        <title>A Parts List for Fungal Cellulosomes Revealed by Comparative Genomics.</title>
        <authorList>
            <consortium name="DOE Joint Genome Institute"/>
            <person name="Haitjema C.H."/>
            <person name="Gilmore S.P."/>
            <person name="Henske J.K."/>
            <person name="Solomon K.V."/>
            <person name="De Groot R."/>
            <person name="Kuo A."/>
            <person name="Mondo S.J."/>
            <person name="Salamov A.A."/>
            <person name="Labutti K."/>
            <person name="Zhao Z."/>
            <person name="Chiniquy J."/>
            <person name="Barry K."/>
            <person name="Brewer H.M."/>
            <person name="Purvine S.O."/>
            <person name="Wright A.T."/>
            <person name="Boxma B."/>
            <person name="Van Alen T."/>
            <person name="Hackstein J.H."/>
            <person name="Baker S.E."/>
            <person name="Grigoriev I.V."/>
            <person name="O'Malley M.A."/>
        </authorList>
    </citation>
    <scope>NUCLEOTIDE SEQUENCE [LARGE SCALE GENOMIC DNA]</scope>
    <source>
        <strain evidence="1 2">S4</strain>
    </source>
</reference>
<reference evidence="1 2" key="2">
    <citation type="submission" date="2016-08" db="EMBL/GenBank/DDBJ databases">
        <title>Pervasive Adenine N6-methylation of Active Genes in Fungi.</title>
        <authorList>
            <consortium name="DOE Joint Genome Institute"/>
            <person name="Mondo S.J."/>
            <person name="Dannebaum R.O."/>
            <person name="Kuo R.C."/>
            <person name="Labutti K."/>
            <person name="Haridas S."/>
            <person name="Kuo A."/>
            <person name="Salamov A."/>
            <person name="Ahrendt S.R."/>
            <person name="Lipzen A."/>
            <person name="Sullivan W."/>
            <person name="Andreopoulos W.B."/>
            <person name="Clum A."/>
            <person name="Lindquist E."/>
            <person name="Daum C."/>
            <person name="Ramamoorthy G.K."/>
            <person name="Gryganskyi A."/>
            <person name="Culley D."/>
            <person name="Magnuson J.K."/>
            <person name="James T.Y."/>
            <person name="O'Malley M.A."/>
            <person name="Stajich J.E."/>
            <person name="Spatafora J.W."/>
            <person name="Visel A."/>
            <person name="Grigoriev I.V."/>
        </authorList>
    </citation>
    <scope>NUCLEOTIDE SEQUENCE [LARGE SCALE GENOMIC DNA]</scope>
    <source>
        <strain evidence="1 2">S4</strain>
    </source>
</reference>
<gene>
    <name evidence="1" type="ORF">BCR32DRAFT_269168</name>
</gene>
<dbReference type="AlphaFoldDB" id="A0A1Y1X2L1"/>
<dbReference type="InterPro" id="IPR050490">
    <property type="entry name" value="Bact_solute-bd_prot1"/>
</dbReference>
<accession>A0A1Y1X2L1</accession>
<dbReference type="Gene3D" id="3.40.190.10">
    <property type="entry name" value="Periplasmic binding protein-like II"/>
    <property type="match status" value="2"/>
</dbReference>
<sequence>MNINIRINLNLLSASNTTFSTFGFSSMIESLLKKKSPKYDIYFYDSSFISKYGPYLIDLQEWLPEEHINIYDQNIINQTCIYNDKLVGLPIVIQYTALYSNKELLDQYGKKIPQTWQELLETAKYIKENEKNLHNNTDLIGYNGLFSNYDDDDQGITSIYEFMYSFRKSVNSSFPDFYSKSATKSLEMMKTLKEEIASGLKHKFIYKYINILK</sequence>
<keyword evidence="2" id="KW-1185">Reference proteome</keyword>
<dbReference type="PANTHER" id="PTHR43649">
    <property type="entry name" value="ARABINOSE-BINDING PROTEIN-RELATED"/>
    <property type="match status" value="1"/>
</dbReference>
<dbReference type="EMBL" id="MCFG01000160">
    <property type="protein sequence ID" value="ORX79942.1"/>
    <property type="molecule type" value="Genomic_DNA"/>
</dbReference>
<proteinExistence type="predicted"/>
<protein>
    <submittedName>
        <fullName evidence="1">Periplasmic binding protein-like II</fullName>
    </submittedName>
</protein>
<dbReference type="OrthoDB" id="10466346at2759"/>
<evidence type="ECO:0000313" key="1">
    <source>
        <dbReference type="EMBL" id="ORX79942.1"/>
    </source>
</evidence>
<dbReference type="Pfam" id="PF01547">
    <property type="entry name" value="SBP_bac_1"/>
    <property type="match status" value="1"/>
</dbReference>
<name>A0A1Y1X2L1_9FUNG</name>
<organism evidence="1 2">
    <name type="scientific">Anaeromyces robustus</name>
    <dbReference type="NCBI Taxonomy" id="1754192"/>
    <lineage>
        <taxon>Eukaryota</taxon>
        <taxon>Fungi</taxon>
        <taxon>Fungi incertae sedis</taxon>
        <taxon>Chytridiomycota</taxon>
        <taxon>Chytridiomycota incertae sedis</taxon>
        <taxon>Neocallimastigomycetes</taxon>
        <taxon>Neocallimastigales</taxon>
        <taxon>Neocallimastigaceae</taxon>
        <taxon>Anaeromyces</taxon>
    </lineage>
</organism>
<comment type="caution">
    <text evidence="1">The sequence shown here is derived from an EMBL/GenBank/DDBJ whole genome shotgun (WGS) entry which is preliminary data.</text>
</comment>
<evidence type="ECO:0000313" key="2">
    <source>
        <dbReference type="Proteomes" id="UP000193944"/>
    </source>
</evidence>